<dbReference type="AlphaFoldDB" id="A0A2Z6TT88"/>
<keyword evidence="5" id="KW-0472">Membrane</keyword>
<dbReference type="GO" id="GO:0016020">
    <property type="term" value="C:membrane"/>
    <property type="evidence" value="ECO:0007669"/>
    <property type="project" value="UniProtKB-SubCell"/>
</dbReference>
<proteinExistence type="inferred from homology"/>
<protein>
    <submittedName>
        <fullName evidence="6">LemA family protein</fullName>
    </submittedName>
</protein>
<evidence type="ECO:0000256" key="3">
    <source>
        <dbReference type="ARBA" id="ARBA00022692"/>
    </source>
</evidence>
<sequence>MILAIGSYIKMSNDLNNAKLAVDAQWSQVENVMQRRADLIPNLTSSVQGSMKHEDKVFGEIAKARSNFNNAKTPNAKLKANDELNDKTTVLVNAIYENYPNLTSNKNINSLMTELEGTENRIAVERRRYIQDVNAYNQRVYNFPTNMVASSKGMYPIQNYKATSSAQKVPKVKLDE</sequence>
<organism evidence="6 7">
    <name type="scientific">Lactobacillus rodentium</name>
    <dbReference type="NCBI Taxonomy" id="947835"/>
    <lineage>
        <taxon>Bacteria</taxon>
        <taxon>Bacillati</taxon>
        <taxon>Bacillota</taxon>
        <taxon>Bacilli</taxon>
        <taxon>Lactobacillales</taxon>
        <taxon>Lactobacillaceae</taxon>
        <taxon>Lactobacillus</taxon>
    </lineage>
</organism>
<dbReference type="EMBL" id="BFBY01000005">
    <property type="protein sequence ID" value="GBG04929.1"/>
    <property type="molecule type" value="Genomic_DNA"/>
</dbReference>
<dbReference type="InterPro" id="IPR023353">
    <property type="entry name" value="LemA-like_dom_sf"/>
</dbReference>
<evidence type="ECO:0000256" key="4">
    <source>
        <dbReference type="ARBA" id="ARBA00022989"/>
    </source>
</evidence>
<keyword evidence="3" id="KW-0812">Transmembrane</keyword>
<evidence type="ECO:0000256" key="2">
    <source>
        <dbReference type="ARBA" id="ARBA00008854"/>
    </source>
</evidence>
<accession>A0A2Z6TT88</accession>
<comment type="similarity">
    <text evidence="2">Belongs to the LemA family.</text>
</comment>
<gene>
    <name evidence="6" type="primary">lemA</name>
    <name evidence="6" type="ORF">LrDSM24759_08430</name>
</gene>
<dbReference type="PANTHER" id="PTHR34478:SF2">
    <property type="entry name" value="MEMBRANE PROTEIN"/>
    <property type="match status" value="1"/>
</dbReference>
<evidence type="ECO:0000313" key="7">
    <source>
        <dbReference type="Proteomes" id="UP000257317"/>
    </source>
</evidence>
<evidence type="ECO:0000256" key="5">
    <source>
        <dbReference type="ARBA" id="ARBA00023136"/>
    </source>
</evidence>
<dbReference type="Gene3D" id="1.20.1440.20">
    <property type="entry name" value="LemA-like domain"/>
    <property type="match status" value="1"/>
</dbReference>
<dbReference type="SUPFAM" id="SSF140478">
    <property type="entry name" value="LemA-like"/>
    <property type="match status" value="1"/>
</dbReference>
<comment type="caution">
    <text evidence="6">The sequence shown here is derived from an EMBL/GenBank/DDBJ whole genome shotgun (WGS) entry which is preliminary data.</text>
</comment>
<dbReference type="Pfam" id="PF04011">
    <property type="entry name" value="LemA"/>
    <property type="match status" value="1"/>
</dbReference>
<reference evidence="7" key="1">
    <citation type="submission" date="2018-03" db="EMBL/GenBank/DDBJ databases">
        <title>New taxa in the Lactobacillus gasseri group.</title>
        <authorList>
            <person name="Tanizawa Y."/>
            <person name="Tohno M."/>
            <person name="Endo A."/>
            <person name="Arita M."/>
        </authorList>
    </citation>
    <scope>NUCLEOTIDE SEQUENCE [LARGE SCALE GENOMIC DNA]</scope>
    <source>
        <strain evidence="7">DSM 24759</strain>
    </source>
</reference>
<evidence type="ECO:0000256" key="1">
    <source>
        <dbReference type="ARBA" id="ARBA00004167"/>
    </source>
</evidence>
<dbReference type="PANTHER" id="PTHR34478">
    <property type="entry name" value="PROTEIN LEMA"/>
    <property type="match status" value="1"/>
</dbReference>
<comment type="subcellular location">
    <subcellularLocation>
        <location evidence="1">Membrane</location>
        <topology evidence="1">Single-pass membrane protein</topology>
    </subcellularLocation>
</comment>
<keyword evidence="4" id="KW-1133">Transmembrane helix</keyword>
<dbReference type="Proteomes" id="UP000257317">
    <property type="component" value="Unassembled WGS sequence"/>
</dbReference>
<dbReference type="InterPro" id="IPR007156">
    <property type="entry name" value="MamQ_LemA"/>
</dbReference>
<evidence type="ECO:0000313" key="6">
    <source>
        <dbReference type="EMBL" id="GBG04929.1"/>
    </source>
</evidence>
<keyword evidence="7" id="KW-1185">Reference proteome</keyword>
<name>A0A2Z6TT88_9LACO</name>